<gene>
    <name evidence="2" type="ORF">LARSCL_LOCUS22279</name>
</gene>
<comment type="caution">
    <text evidence="2">The sequence shown here is derived from an EMBL/GenBank/DDBJ whole genome shotgun (WGS) entry which is preliminary data.</text>
</comment>
<sequence length="75" mass="8263">MGMEISNIDLENTYTFAERVIVLSKRSKHLMNYLRSKMRSVASIMAALIEVVVDSIFITEAGSSINIGKAPLSSL</sequence>
<dbReference type="InterPro" id="IPR045056">
    <property type="entry name" value="Nop56/Nop58"/>
</dbReference>
<dbReference type="PANTHER" id="PTHR10894:SF0">
    <property type="entry name" value="NUCLEOLAR PROTEIN 56"/>
    <property type="match status" value="1"/>
</dbReference>
<dbReference type="InterPro" id="IPR002687">
    <property type="entry name" value="Nop_dom"/>
</dbReference>
<dbReference type="InterPro" id="IPR036070">
    <property type="entry name" value="Nop_dom_sf"/>
</dbReference>
<dbReference type="AlphaFoldDB" id="A0AAV2BYQ3"/>
<dbReference type="GO" id="GO:0032040">
    <property type="term" value="C:small-subunit processome"/>
    <property type="evidence" value="ECO:0007669"/>
    <property type="project" value="InterPro"/>
</dbReference>
<evidence type="ECO:0000313" key="3">
    <source>
        <dbReference type="Proteomes" id="UP001497382"/>
    </source>
</evidence>
<dbReference type="Pfam" id="PF01798">
    <property type="entry name" value="Nop"/>
    <property type="match status" value="1"/>
</dbReference>
<keyword evidence="3" id="KW-1185">Reference proteome</keyword>
<reference evidence="2 3" key="1">
    <citation type="submission" date="2024-04" db="EMBL/GenBank/DDBJ databases">
        <authorList>
            <person name="Rising A."/>
            <person name="Reimegard J."/>
            <person name="Sonavane S."/>
            <person name="Akerstrom W."/>
            <person name="Nylinder S."/>
            <person name="Hedman E."/>
            <person name="Kallberg Y."/>
        </authorList>
    </citation>
    <scope>NUCLEOTIDE SEQUENCE [LARGE SCALE GENOMIC DNA]</scope>
</reference>
<evidence type="ECO:0000313" key="2">
    <source>
        <dbReference type="EMBL" id="CAL1301040.1"/>
    </source>
</evidence>
<accession>A0AAV2BYQ3</accession>
<dbReference type="Proteomes" id="UP001497382">
    <property type="component" value="Unassembled WGS sequence"/>
</dbReference>
<dbReference type="EMBL" id="CAXIEN010000611">
    <property type="protein sequence ID" value="CAL1301040.1"/>
    <property type="molecule type" value="Genomic_DNA"/>
</dbReference>
<organism evidence="2 3">
    <name type="scientific">Larinioides sclopetarius</name>
    <dbReference type="NCBI Taxonomy" id="280406"/>
    <lineage>
        <taxon>Eukaryota</taxon>
        <taxon>Metazoa</taxon>
        <taxon>Ecdysozoa</taxon>
        <taxon>Arthropoda</taxon>
        <taxon>Chelicerata</taxon>
        <taxon>Arachnida</taxon>
        <taxon>Araneae</taxon>
        <taxon>Araneomorphae</taxon>
        <taxon>Entelegynae</taxon>
        <taxon>Araneoidea</taxon>
        <taxon>Araneidae</taxon>
        <taxon>Larinioides</taxon>
    </lineage>
</organism>
<protein>
    <recommendedName>
        <fullName evidence="1">Nop domain-containing protein</fullName>
    </recommendedName>
</protein>
<proteinExistence type="predicted"/>
<dbReference type="GO" id="GO:0031428">
    <property type="term" value="C:box C/D methylation guide snoRNP complex"/>
    <property type="evidence" value="ECO:0007669"/>
    <property type="project" value="InterPro"/>
</dbReference>
<name>A0AAV2BYQ3_9ARAC</name>
<evidence type="ECO:0000259" key="1">
    <source>
        <dbReference type="Pfam" id="PF01798"/>
    </source>
</evidence>
<dbReference type="PANTHER" id="PTHR10894">
    <property type="entry name" value="NUCLEOLAR PROTEIN 5 NUCLEOLAR PROTEIN NOP5 NOP58"/>
    <property type="match status" value="1"/>
</dbReference>
<dbReference type="Gene3D" id="1.10.287.4070">
    <property type="match status" value="1"/>
</dbReference>
<dbReference type="SUPFAM" id="SSF89124">
    <property type="entry name" value="Nop domain"/>
    <property type="match status" value="1"/>
</dbReference>
<dbReference type="GO" id="GO:0030515">
    <property type="term" value="F:snoRNA binding"/>
    <property type="evidence" value="ECO:0007669"/>
    <property type="project" value="InterPro"/>
</dbReference>
<feature type="domain" description="Nop" evidence="1">
    <location>
        <begin position="1"/>
        <end position="73"/>
    </location>
</feature>